<dbReference type="SUPFAM" id="SSF52777">
    <property type="entry name" value="CoA-dependent acyltransferases"/>
    <property type="match status" value="2"/>
</dbReference>
<gene>
    <name evidence="1" type="ORF">ZYGR_0AS00630</name>
</gene>
<dbReference type="InterPro" id="IPR023213">
    <property type="entry name" value="CAT-like_dom_sf"/>
</dbReference>
<name>A0A1Q3AGE7_ZYGRO</name>
<dbReference type="AlphaFoldDB" id="A0A1Q3AGE7"/>
<comment type="caution">
    <text evidence="1">The sequence shown here is derived from an EMBL/GenBank/DDBJ whole genome shotgun (WGS) entry which is preliminary data.</text>
</comment>
<dbReference type="OrthoDB" id="2150604at2759"/>
<dbReference type="PANTHER" id="PTHR28037:SF1">
    <property type="entry name" value="ALCOHOL O-ACETYLTRANSFERASE 1-RELATED"/>
    <property type="match status" value="1"/>
</dbReference>
<sequence length="470" mass="54032">MVIRNRKLSSLERYFYTRSIINLHSCFYVGIQLNQLPSSAQLQQAIRSTIDTFIQLCCNVGIDEEDGKPYLRIIDGSLEFKDVVEFVDWARLDEGKINYVFHNYAFHYHTEKPLWKMLVIPSERKIVLIMSHVLFDGMAGVIIWQEFLKNLNKSTDAVERHTGIIYEPSEFQGFTSDHHPYEDWPISWKNKLSRFLFSQYLKWKPIRPDMVGPDSQDFKFKSYSLPHGLLEKNLDSTGGLYQVRCDSVQWNIHLIPQELQKVLQLCKDHKVSFSSLLTALFAQSLIKSANPSSYTGHQLKICLPMNTRLACNSKLQDDDYTRQLGNFVAATTLTTDTSNGKPLWELAEAFQKEIVQKVQNEIQDAINECRLLDAVDMRELFEAKIAAVKPSDTFEVSNLGYQSFTDFEGPFKVTDGFFNQPQGISSNFFCSIISTDGGLNCHVTIPRDLKEDVTPCLRYVEDWLHAKGRT</sequence>
<dbReference type="Proteomes" id="UP000187013">
    <property type="component" value="Unassembled WGS sequence"/>
</dbReference>
<accession>A0A1Q3AGE7</accession>
<dbReference type="EMBL" id="BDGX01000045">
    <property type="protein sequence ID" value="GAV54741.1"/>
    <property type="molecule type" value="Genomic_DNA"/>
</dbReference>
<evidence type="ECO:0008006" key="3">
    <source>
        <dbReference type="Google" id="ProtNLM"/>
    </source>
</evidence>
<dbReference type="PANTHER" id="PTHR28037">
    <property type="entry name" value="ALCOHOL O-ACETYLTRANSFERASE 1-RELATED"/>
    <property type="match status" value="1"/>
</dbReference>
<proteinExistence type="predicted"/>
<dbReference type="Pfam" id="PF07247">
    <property type="entry name" value="AATase"/>
    <property type="match status" value="1"/>
</dbReference>
<dbReference type="GO" id="GO:0008080">
    <property type="term" value="F:N-acetyltransferase activity"/>
    <property type="evidence" value="ECO:0007669"/>
    <property type="project" value="TreeGrafter"/>
</dbReference>
<organism evidence="1 2">
    <name type="scientific">Zygosaccharomyces rouxii</name>
    <dbReference type="NCBI Taxonomy" id="4956"/>
    <lineage>
        <taxon>Eukaryota</taxon>
        <taxon>Fungi</taxon>
        <taxon>Dikarya</taxon>
        <taxon>Ascomycota</taxon>
        <taxon>Saccharomycotina</taxon>
        <taxon>Saccharomycetes</taxon>
        <taxon>Saccharomycetales</taxon>
        <taxon>Saccharomycetaceae</taxon>
        <taxon>Zygosaccharomyces</taxon>
    </lineage>
</organism>
<protein>
    <recommendedName>
        <fullName evidence="3">N-acetyltransferase SLI1</fullName>
    </recommendedName>
</protein>
<reference evidence="1 2" key="1">
    <citation type="submission" date="2016-08" db="EMBL/GenBank/DDBJ databases">
        <title>Draft genome sequence of allopolyploid Zygosaccharomyces rouxii.</title>
        <authorList>
            <person name="Watanabe J."/>
            <person name="Uehara K."/>
            <person name="Mogi Y."/>
            <person name="Tsukioka Y."/>
        </authorList>
    </citation>
    <scope>NUCLEOTIDE SEQUENCE [LARGE SCALE GENOMIC DNA]</scope>
    <source>
        <strain evidence="1 2">NBRC 110957</strain>
    </source>
</reference>
<dbReference type="Gene3D" id="3.30.559.10">
    <property type="entry name" value="Chloramphenicol acetyltransferase-like domain"/>
    <property type="match status" value="1"/>
</dbReference>
<evidence type="ECO:0000313" key="2">
    <source>
        <dbReference type="Proteomes" id="UP000187013"/>
    </source>
</evidence>
<dbReference type="InterPro" id="IPR010828">
    <property type="entry name" value="Atf2/Sli1-like"/>
</dbReference>
<evidence type="ECO:0000313" key="1">
    <source>
        <dbReference type="EMBL" id="GAV54741.1"/>
    </source>
</evidence>
<dbReference type="InterPro" id="IPR052058">
    <property type="entry name" value="Alcohol_O-acetyltransferase"/>
</dbReference>